<protein>
    <recommendedName>
        <fullName evidence="1">non-specific serine/threonine protein kinase</fullName>
        <ecNumber evidence="1">2.7.11.1</ecNumber>
    </recommendedName>
</protein>
<evidence type="ECO:0000256" key="9">
    <source>
        <dbReference type="SAM" id="MobiDB-lite"/>
    </source>
</evidence>
<feature type="compositionally biased region" description="Low complexity" evidence="9">
    <location>
        <begin position="52"/>
        <end position="64"/>
    </location>
</feature>
<evidence type="ECO:0000256" key="5">
    <source>
        <dbReference type="ARBA" id="ARBA00022777"/>
    </source>
</evidence>
<evidence type="ECO:0000313" key="12">
    <source>
        <dbReference type="Proteomes" id="UP001221142"/>
    </source>
</evidence>
<evidence type="ECO:0000256" key="8">
    <source>
        <dbReference type="ARBA" id="ARBA00048679"/>
    </source>
</evidence>
<evidence type="ECO:0000256" key="3">
    <source>
        <dbReference type="ARBA" id="ARBA00022679"/>
    </source>
</evidence>
<comment type="caution">
    <text evidence="11">The sequence shown here is derived from an EMBL/GenBank/DDBJ whole genome shotgun (WGS) entry which is preliminary data.</text>
</comment>
<dbReference type="Pfam" id="PF00069">
    <property type="entry name" value="Pkinase"/>
    <property type="match status" value="1"/>
</dbReference>
<dbReference type="InterPro" id="IPR011009">
    <property type="entry name" value="Kinase-like_dom_sf"/>
</dbReference>
<dbReference type="Gene3D" id="1.10.510.10">
    <property type="entry name" value="Transferase(Phosphotransferase) domain 1"/>
    <property type="match status" value="1"/>
</dbReference>
<dbReference type="PANTHER" id="PTHR43895:SF32">
    <property type="entry name" value="SERINE_THREONINE-PROTEIN KINASE CHK1"/>
    <property type="match status" value="1"/>
</dbReference>
<name>A0AAD7FR32_9AGAR</name>
<keyword evidence="12" id="KW-1185">Reference proteome</keyword>
<dbReference type="GO" id="GO:0007165">
    <property type="term" value="P:signal transduction"/>
    <property type="evidence" value="ECO:0007669"/>
    <property type="project" value="TreeGrafter"/>
</dbReference>
<keyword evidence="6" id="KW-0067">ATP-binding</keyword>
<gene>
    <name evidence="11" type="ORF">FB45DRAFT_523383</name>
</gene>
<dbReference type="GO" id="GO:0004674">
    <property type="term" value="F:protein serine/threonine kinase activity"/>
    <property type="evidence" value="ECO:0007669"/>
    <property type="project" value="UniProtKB-KW"/>
</dbReference>
<evidence type="ECO:0000313" key="11">
    <source>
        <dbReference type="EMBL" id="KAJ7633185.1"/>
    </source>
</evidence>
<dbReference type="PANTHER" id="PTHR43895">
    <property type="entry name" value="CALCIUM/CALMODULIN-DEPENDENT PROTEIN KINASE KINASE-RELATED"/>
    <property type="match status" value="1"/>
</dbReference>
<evidence type="ECO:0000256" key="7">
    <source>
        <dbReference type="ARBA" id="ARBA00047899"/>
    </source>
</evidence>
<evidence type="ECO:0000256" key="4">
    <source>
        <dbReference type="ARBA" id="ARBA00022741"/>
    </source>
</evidence>
<feature type="region of interest" description="Disordered" evidence="9">
    <location>
        <begin position="41"/>
        <end position="64"/>
    </location>
</feature>
<dbReference type="GO" id="GO:0005524">
    <property type="term" value="F:ATP binding"/>
    <property type="evidence" value="ECO:0007669"/>
    <property type="project" value="UniProtKB-KW"/>
</dbReference>
<organism evidence="11 12">
    <name type="scientific">Roridomyces roridus</name>
    <dbReference type="NCBI Taxonomy" id="1738132"/>
    <lineage>
        <taxon>Eukaryota</taxon>
        <taxon>Fungi</taxon>
        <taxon>Dikarya</taxon>
        <taxon>Basidiomycota</taxon>
        <taxon>Agaricomycotina</taxon>
        <taxon>Agaricomycetes</taxon>
        <taxon>Agaricomycetidae</taxon>
        <taxon>Agaricales</taxon>
        <taxon>Marasmiineae</taxon>
        <taxon>Mycenaceae</taxon>
        <taxon>Roridomyces</taxon>
    </lineage>
</organism>
<dbReference type="PROSITE" id="PS50011">
    <property type="entry name" value="PROTEIN_KINASE_DOM"/>
    <property type="match status" value="1"/>
</dbReference>
<evidence type="ECO:0000256" key="1">
    <source>
        <dbReference type="ARBA" id="ARBA00012513"/>
    </source>
</evidence>
<accession>A0AAD7FR32</accession>
<dbReference type="EMBL" id="JARKIF010000008">
    <property type="protein sequence ID" value="KAJ7633185.1"/>
    <property type="molecule type" value="Genomic_DNA"/>
</dbReference>
<feature type="compositionally biased region" description="Low complexity" evidence="9">
    <location>
        <begin position="426"/>
        <end position="437"/>
    </location>
</feature>
<keyword evidence="4" id="KW-0547">Nucleotide-binding</keyword>
<comment type="catalytic activity">
    <reaction evidence="7">
        <text>L-threonyl-[protein] + ATP = O-phospho-L-threonyl-[protein] + ADP + H(+)</text>
        <dbReference type="Rhea" id="RHEA:46608"/>
        <dbReference type="Rhea" id="RHEA-COMP:11060"/>
        <dbReference type="Rhea" id="RHEA-COMP:11605"/>
        <dbReference type="ChEBI" id="CHEBI:15378"/>
        <dbReference type="ChEBI" id="CHEBI:30013"/>
        <dbReference type="ChEBI" id="CHEBI:30616"/>
        <dbReference type="ChEBI" id="CHEBI:61977"/>
        <dbReference type="ChEBI" id="CHEBI:456216"/>
        <dbReference type="EC" id="2.7.11.1"/>
    </reaction>
</comment>
<keyword evidence="2" id="KW-0723">Serine/threonine-protein kinase</keyword>
<evidence type="ECO:0000256" key="6">
    <source>
        <dbReference type="ARBA" id="ARBA00022840"/>
    </source>
</evidence>
<dbReference type="InterPro" id="IPR000719">
    <property type="entry name" value="Prot_kinase_dom"/>
</dbReference>
<comment type="catalytic activity">
    <reaction evidence="8">
        <text>L-seryl-[protein] + ATP = O-phospho-L-seryl-[protein] + ADP + H(+)</text>
        <dbReference type="Rhea" id="RHEA:17989"/>
        <dbReference type="Rhea" id="RHEA-COMP:9863"/>
        <dbReference type="Rhea" id="RHEA-COMP:11604"/>
        <dbReference type="ChEBI" id="CHEBI:15378"/>
        <dbReference type="ChEBI" id="CHEBI:29999"/>
        <dbReference type="ChEBI" id="CHEBI:30616"/>
        <dbReference type="ChEBI" id="CHEBI:83421"/>
        <dbReference type="ChEBI" id="CHEBI:456216"/>
        <dbReference type="EC" id="2.7.11.1"/>
    </reaction>
</comment>
<evidence type="ECO:0000256" key="2">
    <source>
        <dbReference type="ARBA" id="ARBA00022527"/>
    </source>
</evidence>
<dbReference type="AlphaFoldDB" id="A0AAD7FR32"/>
<sequence length="504" mass="56822">MPVIKRLPEITGDYVDAGALYLEKFIGAESYAKLYKAVETGAVDPDSDPSSRRSSWSSAASSSFSSSSSVVNKVWAVKILRKPKSYEEDPAIYEREFAMHSRVSSHPNVVSLHGHFVERGYFFLVMDFQAMGTLVHAIRSGVYQRNSALIKRTFGQLTDAVLFCHKQGVYHRNIKPSHVLVDYWGCNPCLTDFGLATTEDINEQLGFGTAAYMTPESFDLGAGPGSYSAARSDYWAMGVTLFNMITRQAVWYSARPVEDFRYDIFLRHRKRYLRDRFPISFPFARLCSRFFTLEPAERPSLLEFNEQVQKLDDLYVDEIDVHTAALVVRKQVWWRGPGRIEGLPPYPAPPEVWMEQLPPGVPQCILDKHKYRPAFQRSGPLKPRRSDIPIYTYPHVRSDFDSALPFPTAPDLDVYFAGSDSSLSSFDESESHSSSSHTTDAAYRTSHPADDPSIMGAAAGVAANGATCGSFAPPPDVKESRVKRAMRDLRILWRRRCNELGWTY</sequence>
<evidence type="ECO:0000259" key="10">
    <source>
        <dbReference type="PROSITE" id="PS50011"/>
    </source>
</evidence>
<feature type="region of interest" description="Disordered" evidence="9">
    <location>
        <begin position="426"/>
        <end position="450"/>
    </location>
</feature>
<reference evidence="11" key="1">
    <citation type="submission" date="2023-03" db="EMBL/GenBank/DDBJ databases">
        <title>Massive genome expansion in bonnet fungi (Mycena s.s.) driven by repeated elements and novel gene families across ecological guilds.</title>
        <authorList>
            <consortium name="Lawrence Berkeley National Laboratory"/>
            <person name="Harder C.B."/>
            <person name="Miyauchi S."/>
            <person name="Viragh M."/>
            <person name="Kuo A."/>
            <person name="Thoen E."/>
            <person name="Andreopoulos B."/>
            <person name="Lu D."/>
            <person name="Skrede I."/>
            <person name="Drula E."/>
            <person name="Henrissat B."/>
            <person name="Morin E."/>
            <person name="Kohler A."/>
            <person name="Barry K."/>
            <person name="LaButti K."/>
            <person name="Morin E."/>
            <person name="Salamov A."/>
            <person name="Lipzen A."/>
            <person name="Mereny Z."/>
            <person name="Hegedus B."/>
            <person name="Baldrian P."/>
            <person name="Stursova M."/>
            <person name="Weitz H."/>
            <person name="Taylor A."/>
            <person name="Grigoriev I.V."/>
            <person name="Nagy L.G."/>
            <person name="Martin F."/>
            <person name="Kauserud H."/>
        </authorList>
    </citation>
    <scope>NUCLEOTIDE SEQUENCE</scope>
    <source>
        <strain evidence="11">9284</strain>
    </source>
</reference>
<dbReference type="Proteomes" id="UP001221142">
    <property type="component" value="Unassembled WGS sequence"/>
</dbReference>
<proteinExistence type="predicted"/>
<keyword evidence="3" id="KW-0808">Transferase</keyword>
<feature type="domain" description="Protein kinase" evidence="10">
    <location>
        <begin position="20"/>
        <end position="316"/>
    </location>
</feature>
<dbReference type="EC" id="2.7.11.1" evidence="1"/>
<dbReference type="SUPFAM" id="SSF56112">
    <property type="entry name" value="Protein kinase-like (PK-like)"/>
    <property type="match status" value="1"/>
</dbReference>
<keyword evidence="5 11" id="KW-0418">Kinase</keyword>